<feature type="transmembrane region" description="Helical" evidence="3">
    <location>
        <begin position="156"/>
        <end position="178"/>
    </location>
</feature>
<feature type="coiled-coil region" evidence="1">
    <location>
        <begin position="18"/>
        <end position="66"/>
    </location>
</feature>
<proteinExistence type="predicted"/>
<dbReference type="AlphaFoldDB" id="A0A1Q9C680"/>
<reference evidence="4 5" key="1">
    <citation type="submission" date="2016-02" db="EMBL/GenBank/DDBJ databases">
        <title>Genome analysis of coral dinoflagellate symbionts highlights evolutionary adaptations to a symbiotic lifestyle.</title>
        <authorList>
            <person name="Aranda M."/>
            <person name="Li Y."/>
            <person name="Liew Y.J."/>
            <person name="Baumgarten S."/>
            <person name="Simakov O."/>
            <person name="Wilson M."/>
            <person name="Piel J."/>
            <person name="Ashoor H."/>
            <person name="Bougouffa S."/>
            <person name="Bajic V.B."/>
            <person name="Ryu T."/>
            <person name="Ravasi T."/>
            <person name="Bayer T."/>
            <person name="Micklem G."/>
            <person name="Kim H."/>
            <person name="Bhak J."/>
            <person name="Lajeunesse T.C."/>
            <person name="Voolstra C.R."/>
        </authorList>
    </citation>
    <scope>NUCLEOTIDE SEQUENCE [LARGE SCALE GENOMIC DNA]</scope>
    <source>
        <strain evidence="4 5">CCMP2467</strain>
    </source>
</reference>
<comment type="caution">
    <text evidence="4">The sequence shown here is derived from an EMBL/GenBank/DDBJ whole genome shotgun (WGS) entry which is preliminary data.</text>
</comment>
<sequence>MQEEGVEAVEWRMLLSERETTARELASTLQKVEEMEKEVEDRKIELQIAERRRERERRSLLTALRELGASFRGEGSPASQGDGPDVLDPTAEEVDTSDGWISSRRGAGSWQSSGSSPSFLAPRPQEPGRRGSKEEAWGFRNTMLLMMMVTMMMMKAMIIMTMIIIIIIIMVIIITTTISCIVSIIVLVIVILLVAIISIIVVIIIIMAKPIPELSLRLHIQDPGPPHVTPESQPRTMSDPTWRCEETVSKLREEIDAVQSRIAMLNQQAVTRQQALRFASTLPSAGALGDFGMARRSGRADLDALADLLGRLFVENFALRRRARDNRGGAFADGRESSLSAAAGDLPQAPATAPPLDLSRFVVGEGARSSAKTLTPKIQNSARGSLSSYLEHARITMCIWQQAPVEKKKVARGFLNRVMTLHVIGNDPFAKMFPERNILKHPGTSRPESSSPEMLPQRSSPPGSPRTRLFGGLDFKVLRAAAWGLKFQSFAYVHIVDWSTIHRIRAQIRQKDGEILKSPLG</sequence>
<dbReference type="Proteomes" id="UP000186817">
    <property type="component" value="Unassembled WGS sequence"/>
</dbReference>
<protein>
    <submittedName>
        <fullName evidence="4">Uncharacterized protein</fullName>
    </submittedName>
</protein>
<organism evidence="4 5">
    <name type="scientific">Symbiodinium microadriaticum</name>
    <name type="common">Dinoflagellate</name>
    <name type="synonym">Zooxanthella microadriatica</name>
    <dbReference type="NCBI Taxonomy" id="2951"/>
    <lineage>
        <taxon>Eukaryota</taxon>
        <taxon>Sar</taxon>
        <taxon>Alveolata</taxon>
        <taxon>Dinophyceae</taxon>
        <taxon>Suessiales</taxon>
        <taxon>Symbiodiniaceae</taxon>
        <taxon>Symbiodinium</taxon>
    </lineage>
</organism>
<keyword evidence="3" id="KW-0812">Transmembrane</keyword>
<feature type="region of interest" description="Disordered" evidence="2">
    <location>
        <begin position="439"/>
        <end position="467"/>
    </location>
</feature>
<feature type="compositionally biased region" description="Polar residues" evidence="2">
    <location>
        <begin position="446"/>
        <end position="461"/>
    </location>
</feature>
<feature type="region of interest" description="Disordered" evidence="2">
    <location>
        <begin position="71"/>
        <end position="133"/>
    </location>
</feature>
<evidence type="ECO:0000256" key="3">
    <source>
        <dbReference type="SAM" id="Phobius"/>
    </source>
</evidence>
<name>A0A1Q9C680_SYMMI</name>
<keyword evidence="1" id="KW-0175">Coiled coil</keyword>
<dbReference type="OrthoDB" id="10674890at2759"/>
<dbReference type="EMBL" id="LSRX01001614">
    <property type="protein sequence ID" value="OLP78420.1"/>
    <property type="molecule type" value="Genomic_DNA"/>
</dbReference>
<gene>
    <name evidence="4" type="ORF">AK812_SmicGene41401</name>
</gene>
<accession>A0A1Q9C680</accession>
<evidence type="ECO:0000313" key="5">
    <source>
        <dbReference type="Proteomes" id="UP000186817"/>
    </source>
</evidence>
<keyword evidence="3" id="KW-1133">Transmembrane helix</keyword>
<feature type="compositionally biased region" description="Low complexity" evidence="2">
    <location>
        <begin position="102"/>
        <end position="118"/>
    </location>
</feature>
<keyword evidence="3" id="KW-0472">Membrane</keyword>
<evidence type="ECO:0000256" key="1">
    <source>
        <dbReference type="SAM" id="Coils"/>
    </source>
</evidence>
<feature type="transmembrane region" description="Helical" evidence="3">
    <location>
        <begin position="184"/>
        <end position="208"/>
    </location>
</feature>
<keyword evidence="5" id="KW-1185">Reference proteome</keyword>
<evidence type="ECO:0000313" key="4">
    <source>
        <dbReference type="EMBL" id="OLP78420.1"/>
    </source>
</evidence>
<evidence type="ECO:0000256" key="2">
    <source>
        <dbReference type="SAM" id="MobiDB-lite"/>
    </source>
</evidence>